<dbReference type="EMBL" id="FNMY01000001">
    <property type="protein sequence ID" value="SDW07613.1"/>
    <property type="molecule type" value="Genomic_DNA"/>
</dbReference>
<dbReference type="OrthoDB" id="1062680at2"/>
<protein>
    <recommendedName>
        <fullName evidence="3">DUF4249 domain-containing protein</fullName>
    </recommendedName>
</protein>
<organism evidence="1 2">
    <name type="scientific">Flagellimonas zhangzhouensis</name>
    <dbReference type="NCBI Taxonomy" id="1073328"/>
    <lineage>
        <taxon>Bacteria</taxon>
        <taxon>Pseudomonadati</taxon>
        <taxon>Bacteroidota</taxon>
        <taxon>Flavobacteriia</taxon>
        <taxon>Flavobacteriales</taxon>
        <taxon>Flavobacteriaceae</taxon>
        <taxon>Flagellimonas</taxon>
    </lineage>
</organism>
<evidence type="ECO:0008006" key="3">
    <source>
        <dbReference type="Google" id="ProtNLM"/>
    </source>
</evidence>
<accession>A0A1H2QK67</accession>
<proteinExistence type="predicted"/>
<name>A0A1H2QK67_9FLAO</name>
<dbReference type="AlphaFoldDB" id="A0A1H2QK67"/>
<dbReference type="STRING" id="1073328.SAMN05216294_1614"/>
<dbReference type="InterPro" id="IPR025345">
    <property type="entry name" value="DUF4249"/>
</dbReference>
<dbReference type="RefSeq" id="WP_090294055.1">
    <property type="nucleotide sequence ID" value="NZ_FNKI01000002.1"/>
</dbReference>
<gene>
    <name evidence="1" type="ORF">SAMN04487892_0265</name>
</gene>
<evidence type="ECO:0000313" key="1">
    <source>
        <dbReference type="EMBL" id="SDW07613.1"/>
    </source>
</evidence>
<sequence length="446" mass="49909">MRWKGRIYNVIFGLVLLIGLSACIKELEIETLGGDGAGMLVVEAKFTDELKTQTVYLSRSDSRTDLVTDTVWNPYIPLGSRPFDSVTVESGASLKLVSNTGTEYNFTEDGEGQYFSTDPFALEMNMEYTLQIATQSGSEYVSDTIRLAGSSEISGLYAEKAISETGVEGVAIYMDSDPSEGSPEHYRYAFEETYKVVAPDWQEYDFRLTDYDPCALPVPTYNLEIVPREVENKTCYNTVYSTSIDLLSTNTTNSSKVSRKMVRFIGKDNFIISHRYSILVKQYVQSTEANTYYGILKEFSESESLFSGIQPGALYANVRRADGQEENVLGYVEATTVTEQRLFFNYEDFFPGEELPPYAFGWYDCHPISTNETHPSYCLTGVSTGNGGCPQSIIEQVNIGLISYYGPYDENIASIFSCEGPYLFVPRLCGDCTLLGDTVVPEFWEE</sequence>
<evidence type="ECO:0000313" key="2">
    <source>
        <dbReference type="Proteomes" id="UP000199592"/>
    </source>
</evidence>
<dbReference type="Proteomes" id="UP000199592">
    <property type="component" value="Unassembled WGS sequence"/>
</dbReference>
<dbReference type="Pfam" id="PF14054">
    <property type="entry name" value="DUF4249"/>
    <property type="match status" value="1"/>
</dbReference>
<keyword evidence="2" id="KW-1185">Reference proteome</keyword>
<dbReference type="PROSITE" id="PS51257">
    <property type="entry name" value="PROKAR_LIPOPROTEIN"/>
    <property type="match status" value="1"/>
</dbReference>
<reference evidence="2" key="1">
    <citation type="submission" date="2016-10" db="EMBL/GenBank/DDBJ databases">
        <authorList>
            <person name="Varghese N."/>
            <person name="Submissions S."/>
        </authorList>
    </citation>
    <scope>NUCLEOTIDE SEQUENCE [LARGE SCALE GENOMIC DNA]</scope>
    <source>
        <strain evidence="2">DSM 25030</strain>
    </source>
</reference>